<keyword evidence="4" id="KW-1003">Cell membrane</keyword>
<dbReference type="OrthoDB" id="419973at2"/>
<accession>A0A2K8T2L0</accession>
<evidence type="ECO:0000256" key="4">
    <source>
        <dbReference type="ARBA" id="ARBA00022475"/>
    </source>
</evidence>
<dbReference type="Gene3D" id="3.40.50.300">
    <property type="entry name" value="P-loop containing nucleotide triphosphate hydrolases"/>
    <property type="match status" value="1"/>
</dbReference>
<dbReference type="SMART" id="SM00382">
    <property type="entry name" value="AAA"/>
    <property type="match status" value="1"/>
</dbReference>
<keyword evidence="11" id="KW-1185">Reference proteome</keyword>
<dbReference type="SUPFAM" id="SSF52540">
    <property type="entry name" value="P-loop containing nucleoside triphosphate hydrolases"/>
    <property type="match status" value="1"/>
</dbReference>
<evidence type="ECO:0000256" key="3">
    <source>
        <dbReference type="ARBA" id="ARBA00022448"/>
    </source>
</evidence>
<evidence type="ECO:0000259" key="9">
    <source>
        <dbReference type="PROSITE" id="PS50893"/>
    </source>
</evidence>
<keyword evidence="5" id="KW-0547">Nucleotide-binding</keyword>
<proteinExistence type="inferred from homology"/>
<dbReference type="CDD" id="cd03293">
    <property type="entry name" value="ABC_NrtD_SsuB_transporters"/>
    <property type="match status" value="1"/>
</dbReference>
<dbReference type="InterPro" id="IPR050166">
    <property type="entry name" value="ABC_transporter_ATP-bind"/>
</dbReference>
<evidence type="ECO:0000256" key="8">
    <source>
        <dbReference type="ARBA" id="ARBA00023136"/>
    </source>
</evidence>
<dbReference type="GO" id="GO:0005886">
    <property type="term" value="C:plasma membrane"/>
    <property type="evidence" value="ECO:0007669"/>
    <property type="project" value="UniProtKB-SubCell"/>
</dbReference>
<dbReference type="PROSITE" id="PS00211">
    <property type="entry name" value="ABC_TRANSPORTER_1"/>
    <property type="match status" value="1"/>
</dbReference>
<feature type="domain" description="ABC transporter" evidence="9">
    <location>
        <begin position="9"/>
        <end position="231"/>
    </location>
</feature>
<comment type="similarity">
    <text evidence="2">Belongs to the ABC transporter superfamily. Nitrate/nitrite/cyanate uptake transporter (NitT) (TC 3.A.1.16) family.</text>
</comment>
<evidence type="ECO:0000313" key="11">
    <source>
        <dbReference type="Proteomes" id="UP000232003"/>
    </source>
</evidence>
<dbReference type="PANTHER" id="PTHR42788:SF17">
    <property type="entry name" value="ALIPHATIC SULFONATES IMPORT ATP-BINDING PROTEIN SSUB"/>
    <property type="match status" value="1"/>
</dbReference>
<dbReference type="RefSeq" id="WP_100902095.1">
    <property type="nucleotide sequence ID" value="NZ_CAWNNC010000001.1"/>
</dbReference>
<dbReference type="EMBL" id="CP024785">
    <property type="protein sequence ID" value="AUB41843.1"/>
    <property type="molecule type" value="Genomic_DNA"/>
</dbReference>
<comment type="subcellular location">
    <subcellularLocation>
        <location evidence="1">Cell inner membrane</location>
        <topology evidence="1">Peripheral membrane protein</topology>
    </subcellularLocation>
</comment>
<dbReference type="Proteomes" id="UP000232003">
    <property type="component" value="Chromosome"/>
</dbReference>
<evidence type="ECO:0000313" key="10">
    <source>
        <dbReference type="EMBL" id="AUB41843.1"/>
    </source>
</evidence>
<dbReference type="Pfam" id="PF00005">
    <property type="entry name" value="ABC_tran"/>
    <property type="match status" value="1"/>
</dbReference>
<dbReference type="PANTHER" id="PTHR42788">
    <property type="entry name" value="TAURINE IMPORT ATP-BINDING PROTEIN-RELATED"/>
    <property type="match status" value="1"/>
</dbReference>
<reference evidence="10 11" key="1">
    <citation type="submission" date="2017-11" db="EMBL/GenBank/DDBJ databases">
        <title>Complete genome of a free-living desiccation-tolerant cyanobacterium and its photosynthetic adaptation to extreme terrestrial habitat.</title>
        <authorList>
            <person name="Shang J."/>
        </authorList>
    </citation>
    <scope>NUCLEOTIDE SEQUENCE [LARGE SCALE GENOMIC DNA]</scope>
    <source>
        <strain evidence="10 11">CCNUN1</strain>
    </source>
</reference>
<evidence type="ECO:0000256" key="5">
    <source>
        <dbReference type="ARBA" id="ARBA00022741"/>
    </source>
</evidence>
<dbReference type="InterPro" id="IPR017871">
    <property type="entry name" value="ABC_transporter-like_CS"/>
</dbReference>
<evidence type="ECO:0000256" key="7">
    <source>
        <dbReference type="ARBA" id="ARBA00022967"/>
    </source>
</evidence>
<organism evidence="10 11">
    <name type="scientific">Nostoc flagelliforme CCNUN1</name>
    <dbReference type="NCBI Taxonomy" id="2038116"/>
    <lineage>
        <taxon>Bacteria</taxon>
        <taxon>Bacillati</taxon>
        <taxon>Cyanobacteriota</taxon>
        <taxon>Cyanophyceae</taxon>
        <taxon>Nostocales</taxon>
        <taxon>Nostocaceae</taxon>
        <taxon>Nostoc</taxon>
    </lineage>
</organism>
<keyword evidence="3" id="KW-0813">Transport</keyword>
<gene>
    <name evidence="10" type="ORF">COO91_07925</name>
</gene>
<dbReference type="KEGG" id="nfl:COO91_07925"/>
<dbReference type="InterPro" id="IPR003593">
    <property type="entry name" value="AAA+_ATPase"/>
</dbReference>
<dbReference type="GO" id="GO:0005524">
    <property type="term" value="F:ATP binding"/>
    <property type="evidence" value="ECO:0007669"/>
    <property type="project" value="UniProtKB-KW"/>
</dbReference>
<dbReference type="GO" id="GO:0016887">
    <property type="term" value="F:ATP hydrolysis activity"/>
    <property type="evidence" value="ECO:0007669"/>
    <property type="project" value="InterPro"/>
</dbReference>
<keyword evidence="8" id="KW-0472">Membrane</keyword>
<keyword evidence="7" id="KW-1278">Translocase</keyword>
<dbReference type="PROSITE" id="PS50893">
    <property type="entry name" value="ABC_TRANSPORTER_2"/>
    <property type="match status" value="1"/>
</dbReference>
<dbReference type="AlphaFoldDB" id="A0A2K8T2L0"/>
<dbReference type="InterPro" id="IPR003439">
    <property type="entry name" value="ABC_transporter-like_ATP-bd"/>
</dbReference>
<evidence type="ECO:0000256" key="2">
    <source>
        <dbReference type="ARBA" id="ARBA00009440"/>
    </source>
</evidence>
<protein>
    <submittedName>
        <fullName evidence="10">SsuB, sulfonate transport system ATP-binding protein</fullName>
    </submittedName>
</protein>
<dbReference type="InterPro" id="IPR027417">
    <property type="entry name" value="P-loop_NTPase"/>
</dbReference>
<sequence>MAPLQGAEVKVMGLTKTYGSTQVLQSLDLEIAPGEFIAIVGRSGGGKSTLLRMIAGFESPSDGGVLIDGEPLRGRNRNARTMFQNARLLPWDNVLRNVGLGLNKKDWQQKAEKALEQVGLKERAKDWPSVLSGGQKQRVALARALVREPRLLMLDEPLGALDAMTRIEMQRLIEKIWQEQKFSAFLITHDVDEAVTLADRIILIEDGRVTMDQRISLPRPRKRKDPEFLTLAEEILERVMGDEAGLINGEAEKVQQLASTH</sequence>
<name>A0A2K8T2L0_9NOSO</name>
<evidence type="ECO:0000256" key="6">
    <source>
        <dbReference type="ARBA" id="ARBA00022840"/>
    </source>
</evidence>
<evidence type="ECO:0000256" key="1">
    <source>
        <dbReference type="ARBA" id="ARBA00004417"/>
    </source>
</evidence>
<keyword evidence="6 10" id="KW-0067">ATP-binding</keyword>